<name>A0A4R5UGH4_9HYPH</name>
<dbReference type="Proteomes" id="UP000295238">
    <property type="component" value="Unassembled WGS sequence"/>
</dbReference>
<evidence type="ECO:0000313" key="4">
    <source>
        <dbReference type="EMBL" id="TDK34587.1"/>
    </source>
</evidence>
<dbReference type="InterPro" id="IPR002495">
    <property type="entry name" value="Glyco_trans_8"/>
</dbReference>
<evidence type="ECO:0000256" key="3">
    <source>
        <dbReference type="ARBA" id="ARBA00022723"/>
    </source>
</evidence>
<dbReference type="InterPro" id="IPR050748">
    <property type="entry name" value="Glycosyltrans_8_dom-fam"/>
</dbReference>
<organism evidence="4 5">
    <name type="scientific">Rhizobium deserti</name>
    <dbReference type="NCBI Taxonomy" id="2547961"/>
    <lineage>
        <taxon>Bacteria</taxon>
        <taxon>Pseudomonadati</taxon>
        <taxon>Pseudomonadota</taxon>
        <taxon>Alphaproteobacteria</taxon>
        <taxon>Hyphomicrobiales</taxon>
        <taxon>Rhizobiaceae</taxon>
        <taxon>Rhizobium/Agrobacterium group</taxon>
        <taxon>Rhizobium</taxon>
    </lineage>
</organism>
<gene>
    <name evidence="4" type="ORF">E2F50_17285</name>
</gene>
<dbReference type="AlphaFoldDB" id="A0A4R5UGH4"/>
<evidence type="ECO:0000313" key="5">
    <source>
        <dbReference type="Proteomes" id="UP000295238"/>
    </source>
</evidence>
<evidence type="ECO:0008006" key="6">
    <source>
        <dbReference type="Google" id="ProtNLM"/>
    </source>
</evidence>
<sequence>MLMNRRNAVVLVTDDNLLPPALHLWSRLRSLNNRNDTDVLLFMPDKAISEMQLLDLTGVIPISSLFMPTIKYSGPSHVTEAACLRIVVPRYLQQNYSKLLYLDIDVVVSDASIFRVFDIELNAPLAATRWHKKSFDPSMVVNGKLQEGAFAFTRYFNSGVLLINADRYVEAEIDVKAFKFLAEEEGKSEVPDQTALNVAVGDGWEELSPAMNFRAELLQTFLSKMFPPVVIHYVGEKKSWHTPSISHPLRSEQIKWLALNGHWHFLVNNIRVKHLLRAIRRRINGKGHSTPTYIQPQNRLIKDYLAVAFVDHWNVQPARL</sequence>
<dbReference type="GO" id="GO:0046872">
    <property type="term" value="F:metal ion binding"/>
    <property type="evidence" value="ECO:0007669"/>
    <property type="project" value="UniProtKB-KW"/>
</dbReference>
<dbReference type="GO" id="GO:0016757">
    <property type="term" value="F:glycosyltransferase activity"/>
    <property type="evidence" value="ECO:0007669"/>
    <property type="project" value="UniProtKB-KW"/>
</dbReference>
<reference evidence="4 5" key="1">
    <citation type="submission" date="2019-03" db="EMBL/GenBank/DDBJ databases">
        <title>Rhizobium sp. nov., an bacterium isolated from biocrust in Mu Us Desert.</title>
        <authorList>
            <person name="Lixiong L."/>
        </authorList>
    </citation>
    <scope>NUCLEOTIDE SEQUENCE [LARGE SCALE GENOMIC DNA]</scope>
    <source>
        <strain evidence="4 5">SPY-1</strain>
    </source>
</reference>
<dbReference type="EMBL" id="SMTL01000004">
    <property type="protein sequence ID" value="TDK34587.1"/>
    <property type="molecule type" value="Genomic_DNA"/>
</dbReference>
<dbReference type="Pfam" id="PF01501">
    <property type="entry name" value="Glyco_transf_8"/>
    <property type="match status" value="1"/>
</dbReference>
<keyword evidence="5" id="KW-1185">Reference proteome</keyword>
<dbReference type="PANTHER" id="PTHR13778">
    <property type="entry name" value="GLYCOSYLTRANSFERASE 8 DOMAIN-CONTAINING PROTEIN"/>
    <property type="match status" value="1"/>
</dbReference>
<keyword evidence="1" id="KW-0328">Glycosyltransferase</keyword>
<keyword evidence="3" id="KW-0479">Metal-binding</keyword>
<dbReference type="Gene3D" id="3.90.550.10">
    <property type="entry name" value="Spore Coat Polysaccharide Biosynthesis Protein SpsA, Chain A"/>
    <property type="match status" value="1"/>
</dbReference>
<dbReference type="PANTHER" id="PTHR13778:SF47">
    <property type="entry name" value="LIPOPOLYSACCHARIDE 1,3-GALACTOSYLTRANSFERASE"/>
    <property type="match status" value="1"/>
</dbReference>
<accession>A0A4R5UGH4</accession>
<keyword evidence="2" id="KW-0808">Transferase</keyword>
<evidence type="ECO:0000256" key="1">
    <source>
        <dbReference type="ARBA" id="ARBA00022676"/>
    </source>
</evidence>
<evidence type="ECO:0000256" key="2">
    <source>
        <dbReference type="ARBA" id="ARBA00022679"/>
    </source>
</evidence>
<dbReference type="InterPro" id="IPR029044">
    <property type="entry name" value="Nucleotide-diphossugar_trans"/>
</dbReference>
<protein>
    <recommendedName>
        <fullName evidence="6">Glycosyltransferase family 8 protein</fullName>
    </recommendedName>
</protein>
<dbReference type="SUPFAM" id="SSF53448">
    <property type="entry name" value="Nucleotide-diphospho-sugar transferases"/>
    <property type="match status" value="1"/>
</dbReference>
<comment type="caution">
    <text evidence="4">The sequence shown here is derived from an EMBL/GenBank/DDBJ whole genome shotgun (WGS) entry which is preliminary data.</text>
</comment>
<proteinExistence type="predicted"/>